<evidence type="ECO:0000256" key="1">
    <source>
        <dbReference type="ARBA" id="ARBA00001946"/>
    </source>
</evidence>
<dbReference type="GO" id="GO:0043709">
    <property type="term" value="P:cell adhesion involved in single-species biofilm formation"/>
    <property type="evidence" value="ECO:0007669"/>
    <property type="project" value="TreeGrafter"/>
</dbReference>
<dbReference type="CDD" id="cd01949">
    <property type="entry name" value="GGDEF"/>
    <property type="match status" value="1"/>
</dbReference>
<sequence length="422" mass="46251">MKILLVDHSPDERQAIRQLLEDDCALQEVDTGAEGLNRVEFDTDCVLVEYALPDLSGVEFLVQLRSQGLDVPVVLLSRDAGSDVAARARQCGADEVLVRSEINADSLRRSIRGAVNRRALESNLRREQARPELIYRLIDESEDLFFALGRHGEIVEANLATERALGFSKQELLGSQLSNHPLFDRVAGRLLDRLRSANLNESLRLEGELIQADGRPAPTEINVMRVRVSGEDFLVAVARNISERKALEEHLRRLSLNDALTGVANRRAFEARLADEWRRAGRSGCPLALLLIDIDHFKAYNDTLGHPAGDACLRSVAARLNAAMRRPEDLLARYGGEEFAVLLPATDTAGAMTFAQHLQDSLRKAALPHPASPSGALVSISIGAATTEQFLERSPSTLVAAADVALYEAKAAGRDCLRFRAA</sequence>
<comment type="cofactor">
    <cofactor evidence="1">
        <name>Mg(2+)</name>
        <dbReference type="ChEBI" id="CHEBI:18420"/>
    </cofactor>
</comment>
<dbReference type="CDD" id="cd00156">
    <property type="entry name" value="REC"/>
    <property type="match status" value="1"/>
</dbReference>
<dbReference type="FunCoup" id="A0A3N0VLZ2">
    <property type="interactions" value="42"/>
</dbReference>
<dbReference type="NCBIfam" id="TIGR00254">
    <property type="entry name" value="GGDEF"/>
    <property type="match status" value="1"/>
</dbReference>
<dbReference type="InterPro" id="IPR001789">
    <property type="entry name" value="Sig_transdc_resp-reg_receiver"/>
</dbReference>
<dbReference type="Pfam" id="PF00072">
    <property type="entry name" value="Response_reg"/>
    <property type="match status" value="1"/>
</dbReference>
<dbReference type="PANTHER" id="PTHR45138:SF9">
    <property type="entry name" value="DIGUANYLATE CYCLASE DGCM-RELATED"/>
    <property type="match status" value="1"/>
</dbReference>
<feature type="domain" description="PAC" evidence="7">
    <location>
        <begin position="203"/>
        <end position="253"/>
    </location>
</feature>
<feature type="domain" description="GGDEF" evidence="8">
    <location>
        <begin position="285"/>
        <end position="422"/>
    </location>
</feature>
<dbReference type="PROSITE" id="PS50887">
    <property type="entry name" value="GGDEF"/>
    <property type="match status" value="1"/>
</dbReference>
<feature type="domain" description="PAS" evidence="6">
    <location>
        <begin position="130"/>
        <end position="206"/>
    </location>
</feature>
<protein>
    <recommendedName>
        <fullName evidence="2">diguanylate cyclase</fullName>
        <ecNumber evidence="2">2.7.7.65</ecNumber>
    </recommendedName>
</protein>
<dbReference type="Gene3D" id="3.30.450.20">
    <property type="entry name" value="PAS domain"/>
    <property type="match status" value="1"/>
</dbReference>
<evidence type="ECO:0000259" key="6">
    <source>
        <dbReference type="PROSITE" id="PS50112"/>
    </source>
</evidence>
<dbReference type="InParanoid" id="A0A3N0VLZ2"/>
<dbReference type="InterPro" id="IPR000160">
    <property type="entry name" value="GGDEF_dom"/>
</dbReference>
<dbReference type="GO" id="GO:0052621">
    <property type="term" value="F:diguanylate cyclase activity"/>
    <property type="evidence" value="ECO:0007669"/>
    <property type="project" value="UniProtKB-EC"/>
</dbReference>
<evidence type="ECO:0000256" key="2">
    <source>
        <dbReference type="ARBA" id="ARBA00012528"/>
    </source>
</evidence>
<dbReference type="PROSITE" id="PS50110">
    <property type="entry name" value="RESPONSE_REGULATORY"/>
    <property type="match status" value="1"/>
</dbReference>
<evidence type="ECO:0000313" key="10">
    <source>
        <dbReference type="Proteomes" id="UP000282106"/>
    </source>
</evidence>
<dbReference type="InterPro" id="IPR029787">
    <property type="entry name" value="Nucleotide_cyclase"/>
</dbReference>
<feature type="domain" description="Response regulatory" evidence="5">
    <location>
        <begin position="2"/>
        <end position="114"/>
    </location>
</feature>
<dbReference type="Gene3D" id="3.30.70.270">
    <property type="match status" value="1"/>
</dbReference>
<evidence type="ECO:0000256" key="4">
    <source>
        <dbReference type="PROSITE-ProRule" id="PRU00169"/>
    </source>
</evidence>
<dbReference type="NCBIfam" id="TIGR00229">
    <property type="entry name" value="sensory_box"/>
    <property type="match status" value="1"/>
</dbReference>
<dbReference type="InterPro" id="IPR035965">
    <property type="entry name" value="PAS-like_dom_sf"/>
</dbReference>
<dbReference type="InterPro" id="IPR000700">
    <property type="entry name" value="PAS-assoc_C"/>
</dbReference>
<dbReference type="GO" id="GO:1902201">
    <property type="term" value="P:negative regulation of bacterial-type flagellum-dependent cell motility"/>
    <property type="evidence" value="ECO:0007669"/>
    <property type="project" value="TreeGrafter"/>
</dbReference>
<evidence type="ECO:0000313" key="9">
    <source>
        <dbReference type="EMBL" id="ROH93765.1"/>
    </source>
</evidence>
<proteinExistence type="predicted"/>
<comment type="caution">
    <text evidence="4">Lacks conserved residue(s) required for the propagation of feature annotation.</text>
</comment>
<evidence type="ECO:0000259" key="7">
    <source>
        <dbReference type="PROSITE" id="PS50113"/>
    </source>
</evidence>
<dbReference type="InterPro" id="IPR043128">
    <property type="entry name" value="Rev_trsase/Diguanyl_cyclase"/>
</dbReference>
<dbReference type="PANTHER" id="PTHR45138">
    <property type="entry name" value="REGULATORY COMPONENTS OF SENSORY TRANSDUCTION SYSTEM"/>
    <property type="match status" value="1"/>
</dbReference>
<organism evidence="9 10">
    <name type="scientific">Stagnimonas aquatica</name>
    <dbReference type="NCBI Taxonomy" id="2689987"/>
    <lineage>
        <taxon>Bacteria</taxon>
        <taxon>Pseudomonadati</taxon>
        <taxon>Pseudomonadota</taxon>
        <taxon>Gammaproteobacteria</taxon>
        <taxon>Nevskiales</taxon>
        <taxon>Nevskiaceae</taxon>
        <taxon>Stagnimonas</taxon>
    </lineage>
</organism>
<evidence type="ECO:0000259" key="8">
    <source>
        <dbReference type="PROSITE" id="PS50887"/>
    </source>
</evidence>
<dbReference type="SMART" id="SM00267">
    <property type="entry name" value="GGDEF"/>
    <property type="match status" value="1"/>
</dbReference>
<dbReference type="InterPro" id="IPR050469">
    <property type="entry name" value="Diguanylate_Cyclase"/>
</dbReference>
<gene>
    <name evidence="9" type="ORF">ED208_04375</name>
</gene>
<dbReference type="AlphaFoldDB" id="A0A3N0VLZ2"/>
<dbReference type="Proteomes" id="UP000282106">
    <property type="component" value="Unassembled WGS sequence"/>
</dbReference>
<dbReference type="RefSeq" id="WP_123210621.1">
    <property type="nucleotide sequence ID" value="NZ_RJVO01000001.1"/>
</dbReference>
<dbReference type="CDD" id="cd00130">
    <property type="entry name" value="PAS"/>
    <property type="match status" value="1"/>
</dbReference>
<name>A0A3N0VLZ2_9GAMM</name>
<evidence type="ECO:0000259" key="5">
    <source>
        <dbReference type="PROSITE" id="PS50110"/>
    </source>
</evidence>
<dbReference type="InterPro" id="IPR000014">
    <property type="entry name" value="PAS"/>
</dbReference>
<reference evidence="9 10" key="1">
    <citation type="submission" date="2018-10" db="EMBL/GenBank/DDBJ databases">
        <authorList>
            <person name="Chen W.-M."/>
        </authorList>
    </citation>
    <scope>NUCLEOTIDE SEQUENCE [LARGE SCALE GENOMIC DNA]</scope>
    <source>
        <strain evidence="9 10">THS-13</strain>
    </source>
</reference>
<keyword evidence="10" id="KW-1185">Reference proteome</keyword>
<dbReference type="Pfam" id="PF08448">
    <property type="entry name" value="PAS_4"/>
    <property type="match status" value="1"/>
</dbReference>
<dbReference type="SUPFAM" id="SSF55785">
    <property type="entry name" value="PYP-like sensor domain (PAS domain)"/>
    <property type="match status" value="1"/>
</dbReference>
<evidence type="ECO:0000256" key="3">
    <source>
        <dbReference type="ARBA" id="ARBA00034247"/>
    </source>
</evidence>
<dbReference type="EC" id="2.7.7.65" evidence="2"/>
<dbReference type="PROSITE" id="PS50112">
    <property type="entry name" value="PAS"/>
    <property type="match status" value="1"/>
</dbReference>
<dbReference type="Pfam" id="PF00990">
    <property type="entry name" value="GGDEF"/>
    <property type="match status" value="1"/>
</dbReference>
<dbReference type="InterPro" id="IPR011006">
    <property type="entry name" value="CheY-like_superfamily"/>
</dbReference>
<dbReference type="SUPFAM" id="SSF52172">
    <property type="entry name" value="CheY-like"/>
    <property type="match status" value="1"/>
</dbReference>
<dbReference type="Gene3D" id="3.40.50.2300">
    <property type="match status" value="1"/>
</dbReference>
<comment type="caution">
    <text evidence="9">The sequence shown here is derived from an EMBL/GenBank/DDBJ whole genome shotgun (WGS) entry which is preliminary data.</text>
</comment>
<accession>A0A3N0VLZ2</accession>
<dbReference type="EMBL" id="RJVO01000001">
    <property type="protein sequence ID" value="ROH93765.1"/>
    <property type="molecule type" value="Genomic_DNA"/>
</dbReference>
<dbReference type="GO" id="GO:0005886">
    <property type="term" value="C:plasma membrane"/>
    <property type="evidence" value="ECO:0007669"/>
    <property type="project" value="TreeGrafter"/>
</dbReference>
<dbReference type="InterPro" id="IPR013656">
    <property type="entry name" value="PAS_4"/>
</dbReference>
<comment type="catalytic activity">
    <reaction evidence="3">
        <text>2 GTP = 3',3'-c-di-GMP + 2 diphosphate</text>
        <dbReference type="Rhea" id="RHEA:24898"/>
        <dbReference type="ChEBI" id="CHEBI:33019"/>
        <dbReference type="ChEBI" id="CHEBI:37565"/>
        <dbReference type="ChEBI" id="CHEBI:58805"/>
        <dbReference type="EC" id="2.7.7.65"/>
    </reaction>
</comment>
<dbReference type="GO" id="GO:0000160">
    <property type="term" value="P:phosphorelay signal transduction system"/>
    <property type="evidence" value="ECO:0007669"/>
    <property type="project" value="InterPro"/>
</dbReference>
<dbReference type="FunFam" id="3.30.70.270:FF:000001">
    <property type="entry name" value="Diguanylate cyclase domain protein"/>
    <property type="match status" value="1"/>
</dbReference>
<dbReference type="SMART" id="SM00448">
    <property type="entry name" value="REC"/>
    <property type="match status" value="1"/>
</dbReference>
<dbReference type="SUPFAM" id="SSF55073">
    <property type="entry name" value="Nucleotide cyclase"/>
    <property type="match status" value="1"/>
</dbReference>
<dbReference type="PROSITE" id="PS50113">
    <property type="entry name" value="PAC"/>
    <property type="match status" value="1"/>
</dbReference>
<dbReference type="SMART" id="SM00091">
    <property type="entry name" value="PAS"/>
    <property type="match status" value="1"/>
</dbReference>